<organism evidence="1 2">
    <name type="scientific">Penicillium camemberti (strain FM 013)</name>
    <dbReference type="NCBI Taxonomy" id="1429867"/>
    <lineage>
        <taxon>Eukaryota</taxon>
        <taxon>Fungi</taxon>
        <taxon>Dikarya</taxon>
        <taxon>Ascomycota</taxon>
        <taxon>Pezizomycotina</taxon>
        <taxon>Eurotiomycetes</taxon>
        <taxon>Eurotiomycetidae</taxon>
        <taxon>Eurotiales</taxon>
        <taxon>Aspergillaceae</taxon>
        <taxon>Penicillium</taxon>
    </lineage>
</organism>
<dbReference type="STRING" id="1429867.A0A0G4PJA4"/>
<name>A0A0G4PJA4_PENC3</name>
<keyword evidence="2" id="KW-1185">Reference proteome</keyword>
<accession>A0A0G4PJA4</accession>
<reference evidence="1 2" key="1">
    <citation type="journal article" date="2014" name="Nat. Commun.">
        <title>Multiple recent horizontal transfers of a large genomic region in cheese making fungi.</title>
        <authorList>
            <person name="Cheeseman K."/>
            <person name="Ropars J."/>
            <person name="Renault P."/>
            <person name="Dupont J."/>
            <person name="Gouzy J."/>
            <person name="Branca A."/>
            <person name="Abraham A.L."/>
            <person name="Ceppi M."/>
            <person name="Conseiller E."/>
            <person name="Debuchy R."/>
            <person name="Malagnac F."/>
            <person name="Goarin A."/>
            <person name="Silar P."/>
            <person name="Lacoste S."/>
            <person name="Sallet E."/>
            <person name="Bensimon A."/>
            <person name="Giraud T."/>
            <person name="Brygoo Y."/>
        </authorList>
    </citation>
    <scope>NUCLEOTIDE SEQUENCE [LARGE SCALE GENOMIC DNA]</scope>
    <source>
        <strain evidence="2">FM 013</strain>
    </source>
</reference>
<dbReference type="Proteomes" id="UP000053732">
    <property type="component" value="Unassembled WGS sequence"/>
</dbReference>
<protein>
    <submittedName>
        <fullName evidence="1">Str. FM013</fullName>
    </submittedName>
</protein>
<evidence type="ECO:0000313" key="1">
    <source>
        <dbReference type="EMBL" id="CRL26482.1"/>
    </source>
</evidence>
<dbReference type="AlphaFoldDB" id="A0A0G4PJA4"/>
<proteinExistence type="predicted"/>
<gene>
    <name evidence="1" type="ORF">PCAMFM013_S018g000175</name>
</gene>
<evidence type="ECO:0000313" key="2">
    <source>
        <dbReference type="Proteomes" id="UP000053732"/>
    </source>
</evidence>
<sequence>MPPLTNSPKAWKSWWVRLYKLSTASDISTIELKEFINEPPVEPKLPKIPAMAMDSAGINESFGLSEVQGHETWQIPRPLILIRPDFETWLNIASKPAEAPSGYKIDALLFRICENLTTNGLLDGPKVTCTHHFEISLEWGPITYHNKQYKCVGTADYGIFFGEQDHMAYHLIVLDAEQNHQGQLLACMAMVRAKRKAHGEPDSTVWGVLTDGQWFYFSRLNNEGKWSIVAYRLRRDGRGDIVNVMAYMVLQGHRNAVSALR</sequence>
<dbReference type="EMBL" id="HG793151">
    <property type="protein sequence ID" value="CRL26482.1"/>
    <property type="molecule type" value="Genomic_DNA"/>
</dbReference>